<name>A0ABQ3M5W2_9PSEU</name>
<evidence type="ECO:0000256" key="1">
    <source>
        <dbReference type="SAM" id="MobiDB-lite"/>
    </source>
</evidence>
<comment type="caution">
    <text evidence="2">The sequence shown here is derived from an EMBL/GenBank/DDBJ whole genome shotgun (WGS) entry which is preliminary data.</text>
</comment>
<gene>
    <name evidence="2" type="ORF">GCM10017790_69370</name>
</gene>
<dbReference type="EMBL" id="BNAY01000010">
    <property type="protein sequence ID" value="GHH32366.1"/>
    <property type="molecule type" value="Genomic_DNA"/>
</dbReference>
<protein>
    <submittedName>
        <fullName evidence="2">Uncharacterized protein</fullName>
    </submittedName>
</protein>
<accession>A0ABQ3M5W2</accession>
<evidence type="ECO:0000313" key="3">
    <source>
        <dbReference type="Proteomes" id="UP000635387"/>
    </source>
</evidence>
<feature type="compositionally biased region" description="Basic and acidic residues" evidence="1">
    <location>
        <begin position="70"/>
        <end position="90"/>
    </location>
</feature>
<proteinExistence type="predicted"/>
<sequence>MREPFGDLGLPVGGPAVDTGAPRVVHRHAGVDRFVAHPAPPAVALGHVIKKTHPSKLARPAAASDTAPHGPDRRERVRSFRESAKNGDRRSALPAEISFLNLATDPGLEDRYEWSDGFLSFRYSESGIFLAFCESRNETPKLVYAADDFRNLLRCLTKVRR</sequence>
<reference evidence="3" key="1">
    <citation type="journal article" date="2019" name="Int. J. Syst. Evol. Microbiol.">
        <title>The Global Catalogue of Microorganisms (GCM) 10K type strain sequencing project: providing services to taxonomists for standard genome sequencing and annotation.</title>
        <authorList>
            <consortium name="The Broad Institute Genomics Platform"/>
            <consortium name="The Broad Institute Genome Sequencing Center for Infectious Disease"/>
            <person name="Wu L."/>
            <person name="Ma J."/>
        </authorList>
    </citation>
    <scope>NUCLEOTIDE SEQUENCE [LARGE SCALE GENOMIC DNA]</scope>
    <source>
        <strain evidence="3">CGMCC 4.7683</strain>
    </source>
</reference>
<organism evidence="2 3">
    <name type="scientific">Amycolatopsis oliviviridis</name>
    <dbReference type="NCBI Taxonomy" id="1471590"/>
    <lineage>
        <taxon>Bacteria</taxon>
        <taxon>Bacillati</taxon>
        <taxon>Actinomycetota</taxon>
        <taxon>Actinomycetes</taxon>
        <taxon>Pseudonocardiales</taxon>
        <taxon>Pseudonocardiaceae</taxon>
        <taxon>Amycolatopsis</taxon>
    </lineage>
</organism>
<evidence type="ECO:0000313" key="2">
    <source>
        <dbReference type="EMBL" id="GHH32366.1"/>
    </source>
</evidence>
<keyword evidence="3" id="KW-1185">Reference proteome</keyword>
<feature type="region of interest" description="Disordered" evidence="1">
    <location>
        <begin position="54"/>
        <end position="90"/>
    </location>
</feature>
<dbReference type="Proteomes" id="UP000635387">
    <property type="component" value="Unassembled WGS sequence"/>
</dbReference>